<protein>
    <submittedName>
        <fullName evidence="1">Uncharacterized protein</fullName>
    </submittedName>
</protein>
<name>A0A382ZE75_9ZZZZ</name>
<proteinExistence type="predicted"/>
<accession>A0A382ZE75</accession>
<evidence type="ECO:0000313" key="1">
    <source>
        <dbReference type="EMBL" id="SVD93856.1"/>
    </source>
</evidence>
<gene>
    <name evidence="1" type="ORF">METZ01_LOCUS446710</name>
</gene>
<feature type="non-terminal residue" evidence="1">
    <location>
        <position position="84"/>
    </location>
</feature>
<sequence>MAEHEHFFQILQNKLGTSLRMHPWTAAQLNSSNIRLLSRKNLGEKLLDRILPLLAVSEELTRFAGLQPLYDGINHLDPVYCRKD</sequence>
<organism evidence="1">
    <name type="scientific">marine metagenome</name>
    <dbReference type="NCBI Taxonomy" id="408172"/>
    <lineage>
        <taxon>unclassified sequences</taxon>
        <taxon>metagenomes</taxon>
        <taxon>ecological metagenomes</taxon>
    </lineage>
</organism>
<dbReference type="EMBL" id="UINC01183216">
    <property type="protein sequence ID" value="SVD93856.1"/>
    <property type="molecule type" value="Genomic_DNA"/>
</dbReference>
<dbReference type="AlphaFoldDB" id="A0A382ZE75"/>
<reference evidence="1" key="1">
    <citation type="submission" date="2018-05" db="EMBL/GenBank/DDBJ databases">
        <authorList>
            <person name="Lanie J.A."/>
            <person name="Ng W.-L."/>
            <person name="Kazmierczak K.M."/>
            <person name="Andrzejewski T.M."/>
            <person name="Davidsen T.M."/>
            <person name="Wayne K.J."/>
            <person name="Tettelin H."/>
            <person name="Glass J.I."/>
            <person name="Rusch D."/>
            <person name="Podicherti R."/>
            <person name="Tsui H.-C.T."/>
            <person name="Winkler M.E."/>
        </authorList>
    </citation>
    <scope>NUCLEOTIDE SEQUENCE</scope>
</reference>